<name>A0A182IVC6_ANOAO</name>
<feature type="compositionally biased region" description="Low complexity" evidence="1">
    <location>
        <begin position="75"/>
        <end position="90"/>
    </location>
</feature>
<organism evidence="3">
    <name type="scientific">Anopheles atroparvus</name>
    <name type="common">European mosquito</name>
    <dbReference type="NCBI Taxonomy" id="41427"/>
    <lineage>
        <taxon>Eukaryota</taxon>
        <taxon>Metazoa</taxon>
        <taxon>Ecdysozoa</taxon>
        <taxon>Arthropoda</taxon>
        <taxon>Hexapoda</taxon>
        <taxon>Insecta</taxon>
        <taxon>Pterygota</taxon>
        <taxon>Neoptera</taxon>
        <taxon>Endopterygota</taxon>
        <taxon>Diptera</taxon>
        <taxon>Nematocera</taxon>
        <taxon>Culicoidea</taxon>
        <taxon>Culicidae</taxon>
        <taxon>Anophelinae</taxon>
        <taxon>Anopheles</taxon>
    </lineage>
</organism>
<evidence type="ECO:0000256" key="1">
    <source>
        <dbReference type="SAM" id="MobiDB-lite"/>
    </source>
</evidence>
<accession>A0A182IVC6</accession>
<dbReference type="VEuPathDB" id="VectorBase:AATE006199"/>
<feature type="compositionally biased region" description="Polar residues" evidence="1">
    <location>
        <begin position="52"/>
        <end position="74"/>
    </location>
</feature>
<feature type="signal peptide" evidence="2">
    <location>
        <begin position="1"/>
        <end position="22"/>
    </location>
</feature>
<feature type="region of interest" description="Disordered" evidence="1">
    <location>
        <begin position="29"/>
        <end position="90"/>
    </location>
</feature>
<proteinExistence type="predicted"/>
<feature type="chain" id="PRO_5043803140" evidence="2">
    <location>
        <begin position="23"/>
        <end position="161"/>
    </location>
</feature>
<dbReference type="EnsemblMetazoa" id="AATE006199-RA">
    <property type="protein sequence ID" value="AATE006199-PA.1"/>
    <property type="gene ID" value="AATE006199"/>
</dbReference>
<reference evidence="3" key="1">
    <citation type="submission" date="2022-08" db="UniProtKB">
        <authorList>
            <consortium name="EnsemblMetazoa"/>
        </authorList>
    </citation>
    <scope>IDENTIFICATION</scope>
    <source>
        <strain evidence="3">EBRO</strain>
    </source>
</reference>
<sequence>MAFWRASYCCLVLLLLLYLAAALEAASANANAGPQPPVRGRASNPSPRLPRTSASQLSAQNNATTTRGMTSKNVTSSNSSTSAAAGSQAAQGRGNYRTSIVNGPALNSGALSYRWPEGLPGLRDWFGRQVLNKPTERVSAVSMLVRKTRVRKSLSSGGCVA</sequence>
<evidence type="ECO:0000313" key="3">
    <source>
        <dbReference type="EnsemblMetazoa" id="AATE006199-PA.1"/>
    </source>
</evidence>
<evidence type="ECO:0000256" key="2">
    <source>
        <dbReference type="SAM" id="SignalP"/>
    </source>
</evidence>
<protein>
    <submittedName>
        <fullName evidence="3">Uncharacterized protein</fullName>
    </submittedName>
</protein>
<dbReference type="AlphaFoldDB" id="A0A182IVC6"/>
<keyword evidence="2" id="KW-0732">Signal</keyword>